<evidence type="ECO:0000313" key="2">
    <source>
        <dbReference type="Proteomes" id="UP000184108"/>
    </source>
</evidence>
<dbReference type="Proteomes" id="UP000184108">
    <property type="component" value="Unassembled WGS sequence"/>
</dbReference>
<dbReference type="SUPFAM" id="SSF53474">
    <property type="entry name" value="alpha/beta-Hydrolases"/>
    <property type="match status" value="1"/>
</dbReference>
<protein>
    <recommendedName>
        <fullName evidence="3">Alpha/beta hydrolase family protein</fullName>
    </recommendedName>
</protein>
<proteinExistence type="predicted"/>
<accession>A0A1M5BVN2</accession>
<gene>
    <name evidence="1" type="ORF">SAMN02787073_2399</name>
</gene>
<reference evidence="2" key="1">
    <citation type="submission" date="2016-11" db="EMBL/GenBank/DDBJ databases">
        <authorList>
            <person name="Varghese N."/>
            <person name="Submissions S."/>
        </authorList>
    </citation>
    <scope>NUCLEOTIDE SEQUENCE [LARGE SCALE GENOMIC DNA]</scope>
    <source>
        <strain evidence="2">YR203</strain>
    </source>
</reference>
<dbReference type="RefSeq" id="WP_139259880.1">
    <property type="nucleotide sequence ID" value="NZ_FQVE01000002.1"/>
</dbReference>
<sequence length="297" mass="33804">MSRTVFGFVLSVFLIGLLAQKAFGQTVKGSHYEARIAPEQKAVLVLFPCFPCNIEHTKTEAGFLKDIEKKGITTILLDYNQKLFLTESEKKEYAKTLQKIFKRNKISGENVYLGGFSGGGNVALLMSSFLIKNQYSLQPKGLLVVDSPIDLERLYTGAKKEVAKNADADAVEEGQYLIALFEKEIGKPATNRDKYKALSPFVMSTDPKESNIQYLKDIKTRFYCEPDLKWQFEKKKRTYEDLNAYILEKANQALLKLGSRHTEFIETKDRGIRADGTKHPHSWNIVEQGDLLKWMIE</sequence>
<dbReference type="EMBL" id="FQVE01000002">
    <property type="protein sequence ID" value="SHF46568.1"/>
    <property type="molecule type" value="Genomic_DNA"/>
</dbReference>
<evidence type="ECO:0008006" key="3">
    <source>
        <dbReference type="Google" id="ProtNLM"/>
    </source>
</evidence>
<dbReference type="AlphaFoldDB" id="A0A1M5BVN2"/>
<dbReference type="Gene3D" id="3.40.50.1820">
    <property type="entry name" value="alpha/beta hydrolase"/>
    <property type="match status" value="1"/>
</dbReference>
<name>A0A1M5BVN2_9FLAO</name>
<dbReference type="InterPro" id="IPR029058">
    <property type="entry name" value="AB_hydrolase_fold"/>
</dbReference>
<organism evidence="1 2">
    <name type="scientific">Chryseobacterium vrystaatense</name>
    <dbReference type="NCBI Taxonomy" id="307480"/>
    <lineage>
        <taxon>Bacteria</taxon>
        <taxon>Pseudomonadati</taxon>
        <taxon>Bacteroidota</taxon>
        <taxon>Flavobacteriia</taxon>
        <taxon>Flavobacteriales</taxon>
        <taxon>Weeksellaceae</taxon>
        <taxon>Chryseobacterium group</taxon>
        <taxon>Chryseobacterium</taxon>
    </lineage>
</organism>
<evidence type="ECO:0000313" key="1">
    <source>
        <dbReference type="EMBL" id="SHF46568.1"/>
    </source>
</evidence>